<dbReference type="AlphaFoldDB" id="A0A9P5H863"/>
<protein>
    <submittedName>
        <fullName evidence="2">Uncharacterized protein</fullName>
    </submittedName>
</protein>
<evidence type="ECO:0000313" key="3">
    <source>
        <dbReference type="Proteomes" id="UP000722485"/>
    </source>
</evidence>
<organism evidence="2 3">
    <name type="scientific">Cylindrodendrum hubeiense</name>
    <dbReference type="NCBI Taxonomy" id="595255"/>
    <lineage>
        <taxon>Eukaryota</taxon>
        <taxon>Fungi</taxon>
        <taxon>Dikarya</taxon>
        <taxon>Ascomycota</taxon>
        <taxon>Pezizomycotina</taxon>
        <taxon>Sordariomycetes</taxon>
        <taxon>Hypocreomycetidae</taxon>
        <taxon>Hypocreales</taxon>
        <taxon>Nectriaceae</taxon>
        <taxon>Cylindrodendrum</taxon>
    </lineage>
</organism>
<keyword evidence="3" id="KW-1185">Reference proteome</keyword>
<comment type="caution">
    <text evidence="2">The sequence shown here is derived from an EMBL/GenBank/DDBJ whole genome shotgun (WGS) entry which is preliminary data.</text>
</comment>
<sequence length="151" mass="17338">MLIASTAHTTEFWKATAWMHGDNLRDHEASLVRVKLGGIHRAQPFSHSFEAGTYSHYFLAPWATWPRDEQINAYERLSDGRINMPDVPVSTWSSRFAVSNEPQSNHGFSGFQSDETDRAATIKILWEETMTKETLEKGDMEETLEEEDMEE</sequence>
<gene>
    <name evidence="2" type="ORF">G7Z17_g8653</name>
</gene>
<reference evidence="2" key="1">
    <citation type="submission" date="2020-03" db="EMBL/GenBank/DDBJ databases">
        <title>Draft Genome Sequence of Cylindrodendrum hubeiense.</title>
        <authorList>
            <person name="Buettner E."/>
            <person name="Kellner H."/>
        </authorList>
    </citation>
    <scope>NUCLEOTIDE SEQUENCE</scope>
    <source>
        <strain evidence="2">IHI 201604</strain>
    </source>
</reference>
<proteinExistence type="predicted"/>
<accession>A0A9P5H863</accession>
<name>A0A9P5H863_9HYPO</name>
<feature type="region of interest" description="Disordered" evidence="1">
    <location>
        <begin position="132"/>
        <end position="151"/>
    </location>
</feature>
<dbReference type="OrthoDB" id="4455544at2759"/>
<evidence type="ECO:0000256" key="1">
    <source>
        <dbReference type="SAM" id="MobiDB-lite"/>
    </source>
</evidence>
<evidence type="ECO:0000313" key="2">
    <source>
        <dbReference type="EMBL" id="KAF7546120.1"/>
    </source>
</evidence>
<dbReference type="EMBL" id="JAANBB010000224">
    <property type="protein sequence ID" value="KAF7546120.1"/>
    <property type="molecule type" value="Genomic_DNA"/>
</dbReference>
<feature type="compositionally biased region" description="Acidic residues" evidence="1">
    <location>
        <begin position="141"/>
        <end position="151"/>
    </location>
</feature>
<dbReference type="Proteomes" id="UP000722485">
    <property type="component" value="Unassembled WGS sequence"/>
</dbReference>